<dbReference type="Proteomes" id="UP000287166">
    <property type="component" value="Unassembled WGS sequence"/>
</dbReference>
<dbReference type="Gene3D" id="1.10.600.10">
    <property type="entry name" value="Farnesyl Diphosphate Synthase"/>
    <property type="match status" value="1"/>
</dbReference>
<dbReference type="InterPro" id="IPR008949">
    <property type="entry name" value="Isoprenoid_synthase_dom_sf"/>
</dbReference>
<dbReference type="EMBL" id="BFAD01000009">
    <property type="protein sequence ID" value="GBE86169.1"/>
    <property type="molecule type" value="Genomic_DNA"/>
</dbReference>
<name>A0A401GVF7_9APHY</name>
<dbReference type="InParanoid" id="A0A401GVF7"/>
<accession>A0A401GVF7</accession>
<comment type="caution">
    <text evidence="3">The sequence shown here is derived from an EMBL/GenBank/DDBJ whole genome shotgun (WGS) entry which is preliminary data.</text>
</comment>
<proteinExistence type="inferred from homology"/>
<keyword evidence="2" id="KW-0456">Lyase</keyword>
<dbReference type="OrthoDB" id="2998174at2759"/>
<keyword evidence="4" id="KW-1185">Reference proteome</keyword>
<dbReference type="GeneID" id="38783086"/>
<organism evidence="3 4">
    <name type="scientific">Sparassis crispa</name>
    <dbReference type="NCBI Taxonomy" id="139825"/>
    <lineage>
        <taxon>Eukaryota</taxon>
        <taxon>Fungi</taxon>
        <taxon>Dikarya</taxon>
        <taxon>Basidiomycota</taxon>
        <taxon>Agaricomycotina</taxon>
        <taxon>Agaricomycetes</taxon>
        <taxon>Polyporales</taxon>
        <taxon>Sparassidaceae</taxon>
        <taxon>Sparassis</taxon>
    </lineage>
</organism>
<evidence type="ECO:0000313" key="3">
    <source>
        <dbReference type="EMBL" id="GBE86169.1"/>
    </source>
</evidence>
<sequence>MPLARQSGLSSPCMFKEQLLLNLCRQAIGDFLDRIRFTATPYPHDPELVSRVYDIVRTWDAAASLHPHVLTAIGGTITAYGHITNIDTKVQIVLFTTIILALDDPVILDSTPSREFHRMFSAGAAESGGSDLLGELRRLLPRMWDHYSRFAASAIVTSALDFMNVTILENETKEMTLSSDGAPFLVYRRTKTATAEAYAHFIWEKARFPEVGIYIQAVPDVMVYVNCVNDILSFYKEELAGETGNYIGDRSAIEGRPALDTLRELIDETVAASERIRHILGEGEARDAWERLHQRAHLLSTVPPSRGHRRTVHLGLISLR</sequence>
<gene>
    <name evidence="3" type="ORF">SCP_0900460</name>
</gene>
<dbReference type="AlphaFoldDB" id="A0A401GVF7"/>
<dbReference type="GO" id="GO:0016838">
    <property type="term" value="F:carbon-oxygen lyase activity, acting on phosphates"/>
    <property type="evidence" value="ECO:0007669"/>
    <property type="project" value="InterPro"/>
</dbReference>
<evidence type="ECO:0008006" key="5">
    <source>
        <dbReference type="Google" id="ProtNLM"/>
    </source>
</evidence>
<comment type="similarity">
    <text evidence="1">Belongs to the trichodiene synthase family.</text>
</comment>
<protein>
    <recommendedName>
        <fullName evidence="5">Terpenoid synthase</fullName>
    </recommendedName>
</protein>
<evidence type="ECO:0000256" key="1">
    <source>
        <dbReference type="ARBA" id="ARBA00007946"/>
    </source>
</evidence>
<dbReference type="SUPFAM" id="SSF48576">
    <property type="entry name" value="Terpenoid synthases"/>
    <property type="match status" value="1"/>
</dbReference>
<dbReference type="RefSeq" id="XP_027617082.1">
    <property type="nucleotide sequence ID" value="XM_027761281.1"/>
</dbReference>
<dbReference type="InterPro" id="IPR024652">
    <property type="entry name" value="Trichodiene_synth"/>
</dbReference>
<reference evidence="3 4" key="1">
    <citation type="journal article" date="2018" name="Sci. Rep.">
        <title>Genome sequence of the cauliflower mushroom Sparassis crispa (Hanabiratake) and its association with beneficial usage.</title>
        <authorList>
            <person name="Kiyama R."/>
            <person name="Furutani Y."/>
            <person name="Kawaguchi K."/>
            <person name="Nakanishi T."/>
        </authorList>
    </citation>
    <scope>NUCLEOTIDE SEQUENCE [LARGE SCALE GENOMIC DNA]</scope>
</reference>
<dbReference type="Pfam" id="PF06330">
    <property type="entry name" value="TRI5"/>
    <property type="match status" value="1"/>
</dbReference>
<evidence type="ECO:0000313" key="4">
    <source>
        <dbReference type="Proteomes" id="UP000287166"/>
    </source>
</evidence>
<evidence type="ECO:0000256" key="2">
    <source>
        <dbReference type="ARBA" id="ARBA00023239"/>
    </source>
</evidence>